<feature type="domain" description="Pyrin" evidence="8">
    <location>
        <begin position="1"/>
        <end position="72"/>
    </location>
</feature>
<dbReference type="SMART" id="SM01289">
    <property type="entry name" value="PYRIN"/>
    <property type="match status" value="1"/>
</dbReference>
<dbReference type="PROSITE" id="PS50209">
    <property type="entry name" value="CARD"/>
    <property type="match status" value="1"/>
</dbReference>
<dbReference type="GO" id="GO:0006954">
    <property type="term" value="P:inflammatory response"/>
    <property type="evidence" value="ECO:0007669"/>
    <property type="project" value="UniProtKB-KW"/>
</dbReference>
<keyword evidence="10" id="KW-1185">Reference proteome</keyword>
<dbReference type="OrthoDB" id="8888059at2759"/>
<dbReference type="InterPro" id="IPR033516">
    <property type="entry name" value="CARD8/ASC/NALP1_CARD"/>
</dbReference>
<evidence type="ECO:0000256" key="2">
    <source>
        <dbReference type="ARBA" id="ARBA00022490"/>
    </source>
</evidence>
<comment type="subcellular location">
    <subcellularLocation>
        <location evidence="1">Inflammasome</location>
    </subcellularLocation>
</comment>
<keyword evidence="6" id="KW-1271">Inflammasome</keyword>
<dbReference type="STRING" id="56723.ENSLBEP00000021339"/>
<dbReference type="InterPro" id="IPR001315">
    <property type="entry name" value="CARD"/>
</dbReference>
<dbReference type="PROSITE" id="PS50824">
    <property type="entry name" value="DAPIN"/>
    <property type="match status" value="1"/>
</dbReference>
<keyword evidence="2" id="KW-0963">Cytoplasm</keyword>
<dbReference type="Ensembl" id="ENSLBET00000022486.1">
    <property type="protein sequence ID" value="ENSLBEP00000021339.1"/>
    <property type="gene ID" value="ENSLBEG00000016407.1"/>
</dbReference>
<evidence type="ECO:0000259" key="8">
    <source>
        <dbReference type="PROSITE" id="PS50824"/>
    </source>
</evidence>
<evidence type="ECO:0000259" key="7">
    <source>
        <dbReference type="PROSITE" id="PS50209"/>
    </source>
</evidence>
<evidence type="ECO:0000256" key="1">
    <source>
        <dbReference type="ARBA" id="ARBA00004110"/>
    </source>
</evidence>
<dbReference type="InterPro" id="IPR011029">
    <property type="entry name" value="DEATH-like_dom_sf"/>
</dbReference>
<dbReference type="Pfam" id="PF00619">
    <property type="entry name" value="CARD"/>
    <property type="match status" value="1"/>
</dbReference>
<dbReference type="CDD" id="cd08330">
    <property type="entry name" value="CARD_ASC_NALP1"/>
    <property type="match status" value="1"/>
</dbReference>
<dbReference type="AlphaFoldDB" id="A0A3Q3FPC8"/>
<protein>
    <submittedName>
        <fullName evidence="9">Apoptosis-associated speck-like protein containing a CARD</fullName>
    </submittedName>
</protein>
<dbReference type="Proteomes" id="UP000261660">
    <property type="component" value="Unplaced"/>
</dbReference>
<dbReference type="Ensembl" id="ENSLBET00000022493.1">
    <property type="protein sequence ID" value="ENSLBEP00000021344.1"/>
    <property type="gene ID" value="ENSLBEG00000016407.1"/>
</dbReference>
<evidence type="ECO:0000256" key="3">
    <source>
        <dbReference type="ARBA" id="ARBA00022588"/>
    </source>
</evidence>
<evidence type="ECO:0000256" key="4">
    <source>
        <dbReference type="ARBA" id="ARBA00022859"/>
    </source>
</evidence>
<organism evidence="9 10">
    <name type="scientific">Labrus bergylta</name>
    <name type="common">ballan wrasse</name>
    <dbReference type="NCBI Taxonomy" id="56723"/>
    <lineage>
        <taxon>Eukaryota</taxon>
        <taxon>Metazoa</taxon>
        <taxon>Chordata</taxon>
        <taxon>Craniata</taxon>
        <taxon>Vertebrata</taxon>
        <taxon>Euteleostomi</taxon>
        <taxon>Actinopterygii</taxon>
        <taxon>Neopterygii</taxon>
        <taxon>Teleostei</taxon>
        <taxon>Neoteleostei</taxon>
        <taxon>Acanthomorphata</taxon>
        <taxon>Eupercaria</taxon>
        <taxon>Labriformes</taxon>
        <taxon>Labridae</taxon>
        <taxon>Labrus</taxon>
    </lineage>
</organism>
<evidence type="ECO:0000313" key="9">
    <source>
        <dbReference type="Ensembl" id="ENSLBEP00000021344.1"/>
    </source>
</evidence>
<dbReference type="Pfam" id="PF02758">
    <property type="entry name" value="PYRIN"/>
    <property type="match status" value="1"/>
</dbReference>
<evidence type="ECO:0000313" key="10">
    <source>
        <dbReference type="Proteomes" id="UP000261660"/>
    </source>
</evidence>
<dbReference type="Ensembl" id="ENSLBET00000023218.1">
    <property type="protein sequence ID" value="ENSLBEP00000022050.1"/>
    <property type="gene ID" value="ENSLBEG00000016946.1"/>
</dbReference>
<dbReference type="InterPro" id="IPR051249">
    <property type="entry name" value="NLRP_Inflammasome"/>
</dbReference>
<dbReference type="SUPFAM" id="SSF47986">
    <property type="entry name" value="DEATH domain"/>
    <property type="match status" value="2"/>
</dbReference>
<proteinExistence type="predicted"/>
<name>A0A3Q3FPC8_9LABR</name>
<dbReference type="GO" id="GO:0061702">
    <property type="term" value="C:canonical inflammasome complex"/>
    <property type="evidence" value="ECO:0007669"/>
    <property type="project" value="UniProtKB-SubCell"/>
</dbReference>
<keyword evidence="4" id="KW-0391">Immunity</keyword>
<evidence type="ECO:0000256" key="5">
    <source>
        <dbReference type="ARBA" id="ARBA00023198"/>
    </source>
</evidence>
<feature type="domain" description="CARD" evidence="7">
    <location>
        <begin position="112"/>
        <end position="202"/>
    </location>
</feature>
<evidence type="ECO:0000256" key="6">
    <source>
        <dbReference type="ARBA" id="ARBA00023233"/>
    </source>
</evidence>
<accession>A0A3Q3FPC8</accession>
<reference evidence="9" key="1">
    <citation type="submission" date="2025-05" db="UniProtKB">
        <authorList>
            <consortium name="Ensembl"/>
        </authorList>
    </citation>
    <scope>IDENTIFICATION</scope>
</reference>
<keyword evidence="3" id="KW-0399">Innate immunity</keyword>
<dbReference type="GeneTree" id="ENSGT00940000164898"/>
<dbReference type="InterPro" id="IPR004020">
    <property type="entry name" value="DAPIN"/>
</dbReference>
<dbReference type="Gene3D" id="1.10.533.10">
    <property type="entry name" value="Death Domain, Fas"/>
    <property type="match status" value="2"/>
</dbReference>
<sequence>MAPKTKKAALADMLENLSKSDFDKFCSHLLDRREEPRVRRRQVEGKNFLQIADVLVSTFTEAGAVKVAVELLGCANCGQEVEELVTVIAGLDSKPGTRDTARPSAGAAGVDTTSDDQHFVDKYKLQLTDRVSHMDPILDRLLDRGVLQREAYDTIRALPTSQKKMRELYCGCLKAGTASKDVFYQILLENEKFLIDDLNTKH</sequence>
<dbReference type="PANTHER" id="PTHR46985:SF2">
    <property type="entry name" value="APOPTOSIS-ASSOCIATED SPECK-LIKE PROTEIN CONTAINING A CARD"/>
    <property type="match status" value="1"/>
</dbReference>
<dbReference type="GO" id="GO:0045087">
    <property type="term" value="P:innate immune response"/>
    <property type="evidence" value="ECO:0007669"/>
    <property type="project" value="UniProtKB-KW"/>
</dbReference>
<keyword evidence="5" id="KW-0395">Inflammatory response</keyword>
<dbReference type="GO" id="GO:0042981">
    <property type="term" value="P:regulation of apoptotic process"/>
    <property type="evidence" value="ECO:0007669"/>
    <property type="project" value="InterPro"/>
</dbReference>
<dbReference type="PANTHER" id="PTHR46985">
    <property type="entry name" value="NACHT, LRR AND PYD DOMAINS-CONTAINING PROTEIN 1"/>
    <property type="match status" value="1"/>
</dbReference>